<feature type="compositionally biased region" description="Basic and acidic residues" evidence="4">
    <location>
        <begin position="3102"/>
        <end position="3111"/>
    </location>
</feature>
<dbReference type="PROSITE" id="PS50026">
    <property type="entry name" value="EGF_3"/>
    <property type="match status" value="1"/>
</dbReference>
<dbReference type="SMART" id="SM00327">
    <property type="entry name" value="VWA"/>
    <property type="match status" value="3"/>
</dbReference>
<dbReference type="Proteomes" id="UP001158576">
    <property type="component" value="Chromosome 1"/>
</dbReference>
<dbReference type="SUPFAM" id="SSF53300">
    <property type="entry name" value="vWA-like"/>
    <property type="match status" value="4"/>
</dbReference>
<feature type="domain" description="VWFA" evidence="8">
    <location>
        <begin position="239"/>
        <end position="420"/>
    </location>
</feature>
<dbReference type="Pfam" id="PF00092">
    <property type="entry name" value="VWA"/>
    <property type="match status" value="3"/>
</dbReference>
<protein>
    <submittedName>
        <fullName evidence="10">Oidioi.mRNA.OKI2018_I69.chr1.g1417.t3.cds</fullName>
    </submittedName>
</protein>
<keyword evidence="2" id="KW-0964">Secreted</keyword>
<evidence type="ECO:0000259" key="8">
    <source>
        <dbReference type="PROSITE" id="PS50234"/>
    </source>
</evidence>
<dbReference type="CDD" id="cd01450">
    <property type="entry name" value="vWFA_subfamily_ECM"/>
    <property type="match status" value="1"/>
</dbReference>
<comment type="subcellular location">
    <subcellularLocation>
        <location evidence="1">Secreted</location>
        <location evidence="1">Extracellular space</location>
        <location evidence="1">Extracellular matrix</location>
    </subcellularLocation>
</comment>
<evidence type="ECO:0000256" key="4">
    <source>
        <dbReference type="SAM" id="MobiDB-lite"/>
    </source>
</evidence>
<feature type="region of interest" description="Disordered" evidence="4">
    <location>
        <begin position="3056"/>
        <end position="3153"/>
    </location>
</feature>
<feature type="domain" description="Fibronectin type-III" evidence="9">
    <location>
        <begin position="2463"/>
        <end position="2571"/>
    </location>
</feature>
<dbReference type="CDD" id="cd00198">
    <property type="entry name" value="vWFA"/>
    <property type="match status" value="1"/>
</dbReference>
<dbReference type="PROSITE" id="PS50234">
    <property type="entry name" value="VWFA"/>
    <property type="match status" value="3"/>
</dbReference>
<feature type="domain" description="Fibronectin type-III" evidence="9">
    <location>
        <begin position="797"/>
        <end position="895"/>
    </location>
</feature>
<dbReference type="EMBL" id="OU015566">
    <property type="protein sequence ID" value="CAG5104646.1"/>
    <property type="molecule type" value="Genomic_DNA"/>
</dbReference>
<dbReference type="InterPro" id="IPR013783">
    <property type="entry name" value="Ig-like_fold"/>
</dbReference>
<dbReference type="Gene3D" id="2.60.40.10">
    <property type="entry name" value="Immunoglobulins"/>
    <property type="match status" value="6"/>
</dbReference>
<keyword evidence="6" id="KW-0732">Signal</keyword>
<evidence type="ECO:0000256" key="2">
    <source>
        <dbReference type="ARBA" id="ARBA00022530"/>
    </source>
</evidence>
<dbReference type="PROSITE" id="PS50853">
    <property type="entry name" value="FN3"/>
    <property type="match status" value="4"/>
</dbReference>
<keyword evidence="2" id="KW-0272">Extracellular matrix</keyword>
<dbReference type="PANTHER" id="PTHR24020">
    <property type="entry name" value="COLLAGEN ALPHA"/>
    <property type="match status" value="1"/>
</dbReference>
<evidence type="ECO:0000313" key="10">
    <source>
        <dbReference type="EMBL" id="CAG5104646.1"/>
    </source>
</evidence>
<feature type="chain" id="PRO_5045473389" evidence="6">
    <location>
        <begin position="17"/>
        <end position="4156"/>
    </location>
</feature>
<feature type="domain" description="Fibronectin type-III" evidence="9">
    <location>
        <begin position="1197"/>
        <end position="1291"/>
    </location>
</feature>
<keyword evidence="5" id="KW-0472">Membrane</keyword>
<feature type="domain" description="VWFA" evidence="8">
    <location>
        <begin position="433"/>
        <end position="645"/>
    </location>
</feature>
<dbReference type="InterPro" id="IPR050525">
    <property type="entry name" value="ECM_Assembly_Org"/>
</dbReference>
<keyword evidence="5" id="KW-0812">Transmembrane</keyword>
<feature type="domain" description="VWFA" evidence="8">
    <location>
        <begin position="1522"/>
        <end position="1700"/>
    </location>
</feature>
<accession>A0ABN7SMV1</accession>
<sequence length="4156" mass="462514">MKFFAPFLFLLPIFRAQFCFDTKRPKCSSPKRDNKTSTLSSQSEIQKSKAAGCIEAELFVFDPENGELEWTDDFNDPASVQYMIWNDLLVGLVPNVHFIDGEDAVVATVEVKLAEFYEFNDQVVFRCKIHVYVDGNYQVNLATVAGQVYGNFEPYRSPDDSMTRIIPCDPCDGNDCSENARCIRKSTTFTCACDAGYKDIGRGNGLREGRLCEQLETGMPLAPRQPSTDDLMCHLTQADVFFLVDMSRTVSEEDLIKVITFIREFIKHYTVSPEDTQFGLAVFAAKYRVVFNLDDFEDKKTLLKSLLDLELKSLGKGTALGSAINEIIRTMNYAPNGRRPNHPLHVIIFADGKSADPVEEPASRLKKIAHSVKVVAIGNGVDRSEISSIVHTPEDIVYLKNFNDIEKQTKQLEKSIAENLCPRDACPLFSQQDVIFLIDVSIKMEAQLDQVKKAIVDFVEQMNIATSGVRVGLVLFASTSSIAYDLDLQQLPKVIQKVLQSKVTIIPSDSQNLGQGLRTIVRIAENIQSAGFQELIMKFDGKGFPVGKDYTGIDTREISKRAKIIILSSGFVSDEAEMVLNIADLKESADIAVVSFNNNYDFSSVVDPKNIIEIDTESEEISQEIVKAFGRIKVDMLYGGCENEIISPRWVRVLSENEGEAEIIWEPLVGVDSFLLTKRNDFGQTETFPINNEDPSFTLSDLEAGSSYDISLTAIKNVDQEQVVRSRNVLPSRIFTKPTAPIMLDYESTEMSAALKSNDIDLEPATTYVAEVTSVKGPMESDLKKFKFETRSLEAPVPQGVGISTVSNKEATITWKPSDAVRSYSLKIQDMDGEEVFEISDVPAEDLMMTEDGKPAFKVDDILEPGTAYKIIMQSTNEWKTSEPSDPTIFITEPEEVFSVEQSQQYMNKVRFTFYPPEEGSAENFVVKLYDDKDEAIREEINQRIVPFKDGQSQYVVTFESSEDTPIEPGAEYYVEVISQAGESRSAPVGRQLLTETDIDAPALVNIVEVTNDTIKLEWEDVPDADEYRAMVYESMGSDFRVIDSNRKTVSFKINQGRIVGLQPGTGYTILVQGSRKGNAGKSKAVRAWTKPNPVNPDSIVSSTRVDSDANHQIDIFFDPPSIGGHDSFDLILRDPDGNWQEERKVQKPDVEFIGKYSANFVDLKPSTTYLLDIITYRGDEKSLTKDVEIISAHAIPPTNLRVKRITPTSAVITFDPSPDADEFYYEVYQLVDSNDRQKQLRKRETVDRSVREIVVENLVPGSPHGMTMSSIANGVYGKRSKELNFFTQPAVVENLQVKFGTTELQVSFEPPSDGGVDYYDIIVEPSNEPGRIVDVKQIRAGEWLVWTSQTQLLLPGQDYTVTVSSFAGADGENKISKSGKMKPPPKPTLLKNFVDDRNNLRLVWEVTDQKLAPLVTYDVKIEEAGREDAAPALEIDNIRQTTITRPEFDSTRLYIAKVRSKLRKIYSEWEEKEIQISSSLVPTVPTSPGEQPSVIDVSELSDSLVDPLPSFICENSTKEVDMIFLLDSSGSVGKPNFQVMKSWMRRLISGLNIAPGRTQVSVYLYNNIFRTIFDLNEHQNAYDMITAINKMVYSGKGTRIARALQNAMSKVLIPESGLRPNSEIYLYLITDGKESDVADVNNMANDIKDAFGERITLTAVGISRSVENAELYAIASMPKKDNVFLLENYRDLDTITKVANYHAGCIPRSAVYTDVEPDSFDIEIGENLPDATNKPYPPIPKQLRVSEKMTPTGKKATLTAEFAKSRTKKAATEVVLEQVRTSTKEIVEIYFREEKGDSSTFDDLPLGFEYHCKVRSKHKVSREMVYSEWRYFNNFVSLSPPSVETDDIEVLEGSTSFTAAFPIDGHVDFFMVEAIRQPESRGQKAIVKKYLIKFNAEDGISSSSTYKIRVDSFAGNQKTEKPTEFIIQTTDITARVMLTKIEENTITARVTASEGIDGVDIQVLSRLTFGDQGRVIDLGDNLYQVVNLDFNGQYKITATPYILRPNGEKNFGRSDEQPFWTPPASVDCESIDINAYATKIDLQWDPVWTIWEFDIVTQKLVPQMDMVNTRYSLELFRISEDGEKTRISEQETRNNRFSFYNTPEEVLIEPLSNYQVTLKTKSISMRSTVICEPEIATPDVPEMSEIEVSESIPEEGRSGFVSIDWKPLVVEKIDVELYELSDSQNSLIKDLPDQMIKDLNLTDFTLSTTISDIDGESTSTGPVADLVNGYSYLLNVIPSVIGRQGASMTKRVTIKNSTVIYKESMLFLKLALLASAFAQIEPSVPKVKVSPVPAEEKVIFYISPGPGRTEEYNIVIENDETGEVIFNEPVEASETDTRHEIQIPLSIGQGFSGSLVARSGGSDSSPVEFNFEVEDKAIEGIELLHIGKTSAELVWDGGEAEFFRVQILLDNQIVQNLTKITEPRALINGLKNNHEYDVVVQAFNGRTMISRSKTQIKTEPLLIRDPKIIKTTENSATLAWTPEIEAATYKLEYFQLRGKPGDGDEEIVSQSEFSFPVRRAEDGSVITNFNMQTLEPSTEYYVQVSALDEEGIIGPPVPGPGELRIVTKPAPVSDLIVSNENMEDLVISWIDSEGYVDYYEVQFFPADASDGFAAVFSDVVQPQQRSGNRQEYRLNLSRQRELFSSNKDYRIQVFSVLNTLTDQYKSSFASRIWSPPPLTTQPQTTTSSTVATTTSSSVVISRDPVNIEPETTLGPFPSFTTDAFVFPGFATEDPFPDPSFFQTEPSILFPPTEPAFFLPTEPVQNYDACQKYDVVLLTQNSNSIVLHPDAARVAVVPFARAPISEQIIGFNGYADREGLLERIDFEVVKRSLRGHSVDKGLKYISSDMENDFRSDATMVVIIVMTSSSRSDEIEIADGIRALGRRAVSNMRGLKLYILHSDTVPPSQIRALMPRMVEPEVEMIAINIGNGDRPQLDVAGRIIEEINACAEDVVIATTQGMPEFITTPEPFIELTTEPIVDTFAFTTESFFPPSFPTLSTFAEEMTEFTRVITTMASIIDSTTGTIATMLPPPPPMSPPMLPPRLERVLLDAKTKPTLEPVATTASPVDATTAPKKKKLRPPPPPPMPPPPAPPRVTFDVVKPAKPDEGKKPPRRFLPPPPPPPPPPPIRPTAILVDPAPTKPVDSTTTAPGTTDLLFTISSTLPTTTSSTFFIGNETTTEMLLGFVPSTAFTPTDDPLTRTTKAIDLLPTTDGFIFFETTEAVPFATEPDEGILLTTPGQTTTDPVAITTAETEIPIVTTAAPVFVSYLARLNAKSPLIAKKDKVALERLLLEDQSEAFKDVENDLMKKVDNILPSSARVSLDFVDFAAGAQLNESTIYPQMTMRLSDSLNVSEVVDNAKQALRDNFEMVGDDVEIVIDSLEISNSIQRQLAVQVVYTDYELTSPSDYVSPDIPYTQQILTELGSKLDRKLRVTSMDGILELVDFSPPTDENQENPVKEVWLKITLPPGYVARTGLGDEAATPAHFEDFFRTQNTANSIVARISQNDFSIPTDGIKVYPFGWIQLQQTLGAVVTPVEPTEKTFTGTVEVHNLEPQVISDLYRGKFGPFEEAIRQMFKPLENDVTSLRVDYFQPTNSSSALGHFAFVQNPQSEKTSTDLQRALEQGLDGINNEPLDGALLRNPQLSTSRQFKSSATSPLGLEAVDERLRTEEFANEFDKIPQFKRNEENNTIEFDFETSRNTAATPRDLEKIINEELGTSDAKVIIPGGDLLLPKPWLSLLYVDVSNETALAVLEDWKTTPVEATQVMERLPKGWTLDYNAARSSNQIYLAIFAEFDYSESAARVNENFIGVEGIKDFRTQLGRKFTGKVAGANEILNGEGVNATVNGLLVEMNSRGFAVSIYYLEYINNEGERLTIVNSGNRKRRQATTDEQNIIFKFSGQPGVRLIPGELESAGREIIADKFSTELVADSLTIEPEMYEEGKVIDIPTTLAPTTTETPVSLSPAVTPSVITKTKLPAVSVYEKEGEVTEDELKELEKTISDRLGDDQDVNCDSRSDTSGDTLKSVIQCKFIIESDEKLAVTENIEPFTDVVQYMDNANANLCENTFLNDCSADASCATEGGNVVCTCNEGFEDQNAEKPGRSCAKKTDGILIFLIILIVVLFIVILVLSYFVHLKRTKTGIYHPSRQENRRNNS</sequence>
<dbReference type="InterPro" id="IPR036465">
    <property type="entry name" value="vWFA_dom_sf"/>
</dbReference>
<feature type="compositionally biased region" description="Pro residues" evidence="4">
    <location>
        <begin position="3081"/>
        <end position="3094"/>
    </location>
</feature>
<feature type="domain" description="Fibronectin type-III" evidence="9">
    <location>
        <begin position="647"/>
        <end position="739"/>
    </location>
</feature>
<evidence type="ECO:0000256" key="6">
    <source>
        <dbReference type="SAM" id="SignalP"/>
    </source>
</evidence>
<keyword evidence="5" id="KW-1133">Transmembrane helix</keyword>
<keyword evidence="3" id="KW-0245">EGF-like domain</keyword>
<name>A0ABN7SMV1_OIKDI</name>
<gene>
    <name evidence="10" type="ORF">OKIOD_LOCUS10182</name>
</gene>
<dbReference type="Gene3D" id="3.40.50.410">
    <property type="entry name" value="von Willebrand factor, type A domain"/>
    <property type="match status" value="3"/>
</dbReference>
<organism evidence="10 11">
    <name type="scientific">Oikopleura dioica</name>
    <name type="common">Tunicate</name>
    <dbReference type="NCBI Taxonomy" id="34765"/>
    <lineage>
        <taxon>Eukaryota</taxon>
        <taxon>Metazoa</taxon>
        <taxon>Chordata</taxon>
        <taxon>Tunicata</taxon>
        <taxon>Appendicularia</taxon>
        <taxon>Copelata</taxon>
        <taxon>Oikopleuridae</taxon>
        <taxon>Oikopleura</taxon>
    </lineage>
</organism>
<feature type="region of interest" description="Disordered" evidence="4">
    <location>
        <begin position="24"/>
        <end position="43"/>
    </location>
</feature>
<proteinExistence type="predicted"/>
<evidence type="ECO:0000259" key="7">
    <source>
        <dbReference type="PROSITE" id="PS50026"/>
    </source>
</evidence>
<feature type="compositionally biased region" description="Pro residues" evidence="4">
    <location>
        <begin position="3115"/>
        <end position="3130"/>
    </location>
</feature>
<feature type="domain" description="EGF-like" evidence="7">
    <location>
        <begin position="4060"/>
        <end position="4099"/>
    </location>
</feature>
<dbReference type="SMART" id="SM00181">
    <property type="entry name" value="EGF"/>
    <property type="match status" value="2"/>
</dbReference>
<dbReference type="InterPro" id="IPR000742">
    <property type="entry name" value="EGF"/>
</dbReference>
<dbReference type="PANTHER" id="PTHR24020:SF20">
    <property type="entry name" value="PH DOMAIN-CONTAINING PROTEIN"/>
    <property type="match status" value="1"/>
</dbReference>
<evidence type="ECO:0000259" key="9">
    <source>
        <dbReference type="PROSITE" id="PS50853"/>
    </source>
</evidence>
<feature type="signal peptide" evidence="6">
    <location>
        <begin position="1"/>
        <end position="16"/>
    </location>
</feature>
<dbReference type="InterPro" id="IPR002035">
    <property type="entry name" value="VWF_A"/>
</dbReference>
<dbReference type="SMART" id="SM00060">
    <property type="entry name" value="FN3"/>
    <property type="match status" value="10"/>
</dbReference>
<dbReference type="CDD" id="cd00054">
    <property type="entry name" value="EGF_CA"/>
    <property type="match status" value="1"/>
</dbReference>
<dbReference type="InterPro" id="IPR036116">
    <property type="entry name" value="FN3_sf"/>
</dbReference>
<feature type="transmembrane region" description="Helical" evidence="5">
    <location>
        <begin position="4112"/>
        <end position="4134"/>
    </location>
</feature>
<dbReference type="InterPro" id="IPR003961">
    <property type="entry name" value="FN3_dom"/>
</dbReference>
<keyword evidence="11" id="KW-1185">Reference proteome</keyword>
<evidence type="ECO:0000256" key="3">
    <source>
        <dbReference type="PROSITE-ProRule" id="PRU00076"/>
    </source>
</evidence>
<dbReference type="SUPFAM" id="SSF49265">
    <property type="entry name" value="Fibronectin type III"/>
    <property type="match status" value="6"/>
</dbReference>
<dbReference type="CDD" id="cd00063">
    <property type="entry name" value="FN3"/>
    <property type="match status" value="5"/>
</dbReference>
<comment type="caution">
    <text evidence="3">Lacks conserved residue(s) required for the propagation of feature annotation.</text>
</comment>
<evidence type="ECO:0000256" key="5">
    <source>
        <dbReference type="SAM" id="Phobius"/>
    </source>
</evidence>
<evidence type="ECO:0000313" key="11">
    <source>
        <dbReference type="Proteomes" id="UP001158576"/>
    </source>
</evidence>
<reference evidence="10 11" key="1">
    <citation type="submission" date="2021-04" db="EMBL/GenBank/DDBJ databases">
        <authorList>
            <person name="Bliznina A."/>
        </authorList>
    </citation>
    <scope>NUCLEOTIDE SEQUENCE [LARGE SCALE GENOMIC DNA]</scope>
</reference>
<evidence type="ECO:0000256" key="1">
    <source>
        <dbReference type="ARBA" id="ARBA00004498"/>
    </source>
</evidence>